<name>A0A0F9TD08_9ZZZZ</name>
<comment type="caution">
    <text evidence="1">The sequence shown here is derived from an EMBL/GenBank/DDBJ whole genome shotgun (WGS) entry which is preliminary data.</text>
</comment>
<gene>
    <name evidence="1" type="ORF">LCGC14_0668630</name>
</gene>
<dbReference type="EMBL" id="LAZR01001308">
    <property type="protein sequence ID" value="KKN46851.1"/>
    <property type="molecule type" value="Genomic_DNA"/>
</dbReference>
<proteinExistence type="predicted"/>
<sequence>MPMDPVTTFFQAVNQLAPHNMFQAIMSGRADWREIVDPPIPVLETISSRPLAAEPQPPVKETIRPLQRTQVRRNQNPVQRVKRTVRDAAGNPIVDEFGEPVIEDAWVEGTDARPTFTSLYSRHAGPGTRRRANSVSSEITRQEKGVTKGLGSTSWTRPGQADTEYTIYTAEEQARRVRHVGDIDEVLQVKPDVALTRPTAGLGSARRRVGQGAVRVPYPLTGTNIF</sequence>
<evidence type="ECO:0000313" key="1">
    <source>
        <dbReference type="EMBL" id="KKN46851.1"/>
    </source>
</evidence>
<reference evidence="1" key="1">
    <citation type="journal article" date="2015" name="Nature">
        <title>Complex archaea that bridge the gap between prokaryotes and eukaryotes.</title>
        <authorList>
            <person name="Spang A."/>
            <person name="Saw J.H."/>
            <person name="Jorgensen S.L."/>
            <person name="Zaremba-Niedzwiedzka K."/>
            <person name="Martijn J."/>
            <person name="Lind A.E."/>
            <person name="van Eijk R."/>
            <person name="Schleper C."/>
            <person name="Guy L."/>
            <person name="Ettema T.J."/>
        </authorList>
    </citation>
    <scope>NUCLEOTIDE SEQUENCE</scope>
</reference>
<dbReference type="AlphaFoldDB" id="A0A0F9TD08"/>
<organism evidence="1">
    <name type="scientific">marine sediment metagenome</name>
    <dbReference type="NCBI Taxonomy" id="412755"/>
    <lineage>
        <taxon>unclassified sequences</taxon>
        <taxon>metagenomes</taxon>
        <taxon>ecological metagenomes</taxon>
    </lineage>
</organism>
<accession>A0A0F9TD08</accession>
<protein>
    <submittedName>
        <fullName evidence="1">Uncharacterized protein</fullName>
    </submittedName>
</protein>